<protein>
    <submittedName>
        <fullName evidence="2">Uncharacterized protein</fullName>
    </submittedName>
</protein>
<dbReference type="GeneID" id="105272887"/>
<accession>A0A9R1TQD4</accession>
<organism evidence="1 2">
    <name type="scientific">Fopius arisanus</name>
    <dbReference type="NCBI Taxonomy" id="64838"/>
    <lineage>
        <taxon>Eukaryota</taxon>
        <taxon>Metazoa</taxon>
        <taxon>Ecdysozoa</taxon>
        <taxon>Arthropoda</taxon>
        <taxon>Hexapoda</taxon>
        <taxon>Insecta</taxon>
        <taxon>Pterygota</taxon>
        <taxon>Neoptera</taxon>
        <taxon>Endopterygota</taxon>
        <taxon>Hymenoptera</taxon>
        <taxon>Apocrita</taxon>
        <taxon>Ichneumonoidea</taxon>
        <taxon>Braconidae</taxon>
        <taxon>Opiinae</taxon>
        <taxon>Fopius</taxon>
    </lineage>
</organism>
<gene>
    <name evidence="2" type="primary">LOC105272887</name>
</gene>
<dbReference type="AlphaFoldDB" id="A0A9R1TQD4"/>
<dbReference type="RefSeq" id="XP_011313419.1">
    <property type="nucleotide sequence ID" value="XM_011315117.1"/>
</dbReference>
<sequence length="122" mass="14166">MSQVLTSTGYARFVQVPRSRTWGKIVDMCFSVSNVSIAWRGRMGYQQDFSSVYTASSWAQLGHHTTSKSLTEKVSDEKLRRLMQLIALYVSELYQKIYIRLLRVFKNFNLIELTLVYINTQA</sequence>
<dbReference type="Proteomes" id="UP000694866">
    <property type="component" value="Unplaced"/>
</dbReference>
<evidence type="ECO:0000313" key="2">
    <source>
        <dbReference type="RefSeq" id="XP_011313419.1"/>
    </source>
</evidence>
<dbReference type="KEGG" id="fas:105272887"/>
<reference evidence="2" key="1">
    <citation type="submission" date="2025-08" db="UniProtKB">
        <authorList>
            <consortium name="RefSeq"/>
        </authorList>
    </citation>
    <scope>IDENTIFICATION</scope>
    <source>
        <strain evidence="2">USDA-PBARC FA_bdor</strain>
        <tissue evidence="2">Whole organism</tissue>
    </source>
</reference>
<keyword evidence="1" id="KW-1185">Reference proteome</keyword>
<evidence type="ECO:0000313" key="1">
    <source>
        <dbReference type="Proteomes" id="UP000694866"/>
    </source>
</evidence>
<proteinExistence type="predicted"/>
<name>A0A9R1TQD4_9HYME</name>